<evidence type="ECO:0000313" key="2">
    <source>
        <dbReference type="EMBL" id="KAL2636023.1"/>
    </source>
</evidence>
<feature type="compositionally biased region" description="Basic and acidic residues" evidence="1">
    <location>
        <begin position="42"/>
        <end position="52"/>
    </location>
</feature>
<keyword evidence="3" id="KW-1185">Reference proteome</keyword>
<sequence>MIEFSRVRVTSKLGSPTIHAECNRCAAVRKTRENREQLAARTRVNVEGHVDDSGSSPTAENYVEEPEPIVPSRAVLTVKCQFPNFSHVLSQIFSDATADDLPVYCHLELNCRDDFAAEFNSWNAIGGLQKFRGWLKDSLVEEVELGTQFYWEVRRSVQAGWNAEEYKCSTGCVSREGTGRTSNTGVHRSHSMQRRDGELSVSSVTGNSDDCRYSNVCLCISLYTYRGS</sequence>
<name>A0ABD1YZV4_9MARC</name>
<gene>
    <name evidence="2" type="ORF">R1flu_007502</name>
</gene>
<dbReference type="AlphaFoldDB" id="A0ABD1YZV4"/>
<reference evidence="2 3" key="1">
    <citation type="submission" date="2024-09" db="EMBL/GenBank/DDBJ databases">
        <title>Chromosome-scale assembly of Riccia fluitans.</title>
        <authorList>
            <person name="Paukszto L."/>
            <person name="Sawicki J."/>
            <person name="Karawczyk K."/>
            <person name="Piernik-Szablinska J."/>
            <person name="Szczecinska M."/>
            <person name="Mazdziarz M."/>
        </authorList>
    </citation>
    <scope>NUCLEOTIDE SEQUENCE [LARGE SCALE GENOMIC DNA]</scope>
    <source>
        <strain evidence="2">Rf_01</strain>
        <tissue evidence="2">Aerial parts of the thallus</tissue>
    </source>
</reference>
<protein>
    <submittedName>
        <fullName evidence="2">Uncharacterized protein</fullName>
    </submittedName>
</protein>
<dbReference type="EMBL" id="JBHFFA010000003">
    <property type="protein sequence ID" value="KAL2636023.1"/>
    <property type="molecule type" value="Genomic_DNA"/>
</dbReference>
<accession>A0ABD1YZV4</accession>
<proteinExistence type="predicted"/>
<dbReference type="Proteomes" id="UP001605036">
    <property type="component" value="Unassembled WGS sequence"/>
</dbReference>
<evidence type="ECO:0000313" key="3">
    <source>
        <dbReference type="Proteomes" id="UP001605036"/>
    </source>
</evidence>
<evidence type="ECO:0000256" key="1">
    <source>
        <dbReference type="SAM" id="MobiDB-lite"/>
    </source>
</evidence>
<feature type="region of interest" description="Disordered" evidence="1">
    <location>
        <begin position="176"/>
        <end position="199"/>
    </location>
</feature>
<organism evidence="2 3">
    <name type="scientific">Riccia fluitans</name>
    <dbReference type="NCBI Taxonomy" id="41844"/>
    <lineage>
        <taxon>Eukaryota</taxon>
        <taxon>Viridiplantae</taxon>
        <taxon>Streptophyta</taxon>
        <taxon>Embryophyta</taxon>
        <taxon>Marchantiophyta</taxon>
        <taxon>Marchantiopsida</taxon>
        <taxon>Marchantiidae</taxon>
        <taxon>Marchantiales</taxon>
        <taxon>Ricciaceae</taxon>
        <taxon>Riccia</taxon>
    </lineage>
</organism>
<comment type="caution">
    <text evidence="2">The sequence shown here is derived from an EMBL/GenBank/DDBJ whole genome shotgun (WGS) entry which is preliminary data.</text>
</comment>
<feature type="region of interest" description="Disordered" evidence="1">
    <location>
        <begin position="42"/>
        <end position="65"/>
    </location>
</feature>